<dbReference type="EMBL" id="JAUSSY010000020">
    <property type="protein sequence ID" value="MDQ0120846.1"/>
    <property type="molecule type" value="Genomic_DNA"/>
</dbReference>
<evidence type="ECO:0000313" key="2">
    <source>
        <dbReference type="Proteomes" id="UP001226389"/>
    </source>
</evidence>
<keyword evidence="2" id="KW-1185">Reference proteome</keyword>
<dbReference type="Proteomes" id="UP001226389">
    <property type="component" value="Unassembled WGS sequence"/>
</dbReference>
<organism evidence="1 2">
    <name type="scientific">Pseudarthrobacter defluvii</name>
    <dbReference type="NCBI Taxonomy" id="410837"/>
    <lineage>
        <taxon>Bacteria</taxon>
        <taxon>Bacillati</taxon>
        <taxon>Actinomycetota</taxon>
        <taxon>Actinomycetes</taxon>
        <taxon>Micrococcales</taxon>
        <taxon>Micrococcaceae</taxon>
        <taxon>Pseudarthrobacter</taxon>
    </lineage>
</organism>
<protein>
    <submittedName>
        <fullName evidence="1">Uncharacterized protein</fullName>
    </submittedName>
</protein>
<gene>
    <name evidence="1" type="ORF">J2T22_004056</name>
</gene>
<accession>A0ABT9UMH4</accession>
<evidence type="ECO:0000313" key="1">
    <source>
        <dbReference type="EMBL" id="MDQ0120846.1"/>
    </source>
</evidence>
<name>A0ABT9UMH4_9MICC</name>
<dbReference type="RefSeq" id="WP_307493146.1">
    <property type="nucleotide sequence ID" value="NZ_JAUSSY010000020.1"/>
</dbReference>
<sequence length="636" mass="68133">MTKTNSDCGCHDSGAAVKTALASSLSRQTVFVPRDVAAPAKSATSAGSAQTGVVDLGGFRALNPQDGLFLRGEHLAAIQDYSRALTTAVATASGTGVVHGLELSQTANALTVSPGLAISPRGRLLLLAGAVTIPLDDAHLPALPVDGFWRVELLWAWDTSGSAPVYGSLCTDNCADGGATIRQWRDEGVEIRFAPDALPGFDAVAPDLRGNWLSSAYFERERAGGQPWLVPSGQGIPVPSVAAHDWADGAPASDERGVPLGVVYIPERSGGGYGLQEWTARRLVDGPAAHSTWQGRLAMRPWSIFLAQILQFEAEILGSVAGWSQPAGAVVLDLGDVYQSLRAARELFEGARRFIDDVKPSDHGVRNRDEFKGLKNAWEQASTSPLAKNDPVPVSEYLGIGELPPAGYLPLNENAEDVERRVSGVFGNNVEVRVRRVRADQVAEEILAAQHRDRIPLGAHTPRPAPKIDVLLPTEEADKAELNTAAYGWVAFVRRGPEPVLLPAPEAPTEDVEVYVRELDGLHIGSDLDLEGQVDELGAGLKNMGPLAFPRGTWAYHRSEAGEKTIAFLKKMRDERGFDPMGVVALTRGPDRMLAALRAGLFTISLDTAYEHLPIRAYADAPHDGIIVLVTRSPDE</sequence>
<comment type="caution">
    <text evidence="1">The sequence shown here is derived from an EMBL/GenBank/DDBJ whole genome shotgun (WGS) entry which is preliminary data.</text>
</comment>
<proteinExistence type="predicted"/>
<reference evidence="1 2" key="1">
    <citation type="submission" date="2023-07" db="EMBL/GenBank/DDBJ databases">
        <title>Sorghum-associated microbial communities from plants grown in Nebraska, USA.</title>
        <authorList>
            <person name="Schachtman D."/>
        </authorList>
    </citation>
    <scope>NUCLEOTIDE SEQUENCE [LARGE SCALE GENOMIC DNA]</scope>
    <source>
        <strain evidence="1 2">DS994</strain>
    </source>
</reference>